<gene>
    <name evidence="3" type="ORF">Q7A36_34570</name>
</gene>
<comment type="caution">
    <text evidence="3">The sequence shown here is derived from an EMBL/GenBank/DDBJ whole genome shotgun (WGS) entry which is preliminary data.</text>
</comment>
<feature type="domain" description="Transposase IS66 central" evidence="2">
    <location>
        <begin position="182"/>
        <end position="443"/>
    </location>
</feature>
<dbReference type="Pfam" id="PF03050">
    <property type="entry name" value="DDE_Tnp_IS66"/>
    <property type="match status" value="1"/>
</dbReference>
<keyword evidence="4" id="KW-1185">Reference proteome</keyword>
<dbReference type="InterPro" id="IPR052344">
    <property type="entry name" value="Transposase-related"/>
</dbReference>
<organism evidence="3 4">
    <name type="scientific">Paracraurococcus lichenis</name>
    <dbReference type="NCBI Taxonomy" id="3064888"/>
    <lineage>
        <taxon>Bacteria</taxon>
        <taxon>Pseudomonadati</taxon>
        <taxon>Pseudomonadota</taxon>
        <taxon>Alphaproteobacteria</taxon>
        <taxon>Acetobacterales</taxon>
        <taxon>Roseomonadaceae</taxon>
        <taxon>Paracraurococcus</taxon>
    </lineage>
</organism>
<dbReference type="EMBL" id="JAUTWS010000095">
    <property type="protein sequence ID" value="MDO9713500.1"/>
    <property type="molecule type" value="Genomic_DNA"/>
</dbReference>
<dbReference type="NCBIfam" id="NF033517">
    <property type="entry name" value="transpos_IS66"/>
    <property type="match status" value="1"/>
</dbReference>
<feature type="region of interest" description="Disordered" evidence="1">
    <location>
        <begin position="65"/>
        <end position="112"/>
    </location>
</feature>
<evidence type="ECO:0000256" key="1">
    <source>
        <dbReference type="SAM" id="MobiDB-lite"/>
    </source>
</evidence>
<proteinExistence type="predicted"/>
<name>A0ABT9EBB3_9PROT</name>
<sequence>MVSSSNPLALPDADKDAPCPTLLARVDALAAREKVLAAENAALLARVDALVARVSVLEAENAALREKLQAPPKTPNNSGTPPSQGRKANGDGKPSAKSRVHAGAHRPLHPNPTRCEAIRMEHCPHCRADLGEVEQVAVQTYDRVEIPEITPDVTRVVLHGGVCPCCAGRFKAAAPAGLEPGSPFGPNLRAFVLYLRFGQAIPFERLARLLRDLFGLEISEGALANLLQDSVPAFAAQTGLIKQRLLASTVLASDATSMRVGKRTFRTWVFHHADSACFLIRPSRGKAVVREFLGEVRPAVWISDRLGAQRGWASREHQVCLAHLLRDIQYAIDAGDAGFAPGMKHLLQRAVRIAHRRARLADATLAAYHGRLQRALDELLKIVPDNKPGLKLQRIIKRFRQNLFVFLTDRAVSPTNNGSEQALRPCVIFRKITNGFRSVWGADLYADVRSVLETARRRGLGILQALRLTLKGEPLPTAA</sequence>
<evidence type="ECO:0000313" key="3">
    <source>
        <dbReference type="EMBL" id="MDO9713500.1"/>
    </source>
</evidence>
<dbReference type="Proteomes" id="UP001243009">
    <property type="component" value="Unassembled WGS sequence"/>
</dbReference>
<evidence type="ECO:0000259" key="2">
    <source>
        <dbReference type="Pfam" id="PF03050"/>
    </source>
</evidence>
<dbReference type="PANTHER" id="PTHR33678">
    <property type="entry name" value="BLL1576 PROTEIN"/>
    <property type="match status" value="1"/>
</dbReference>
<evidence type="ECO:0000313" key="4">
    <source>
        <dbReference type="Proteomes" id="UP001243009"/>
    </source>
</evidence>
<dbReference type="RefSeq" id="WP_305108357.1">
    <property type="nucleotide sequence ID" value="NZ_JAUTWS010000095.1"/>
</dbReference>
<feature type="compositionally biased region" description="Basic residues" evidence="1">
    <location>
        <begin position="96"/>
        <end position="108"/>
    </location>
</feature>
<accession>A0ABT9EBB3</accession>
<reference evidence="3 4" key="1">
    <citation type="submission" date="2023-08" db="EMBL/GenBank/DDBJ databases">
        <title>The draft genome sequence of Paracraurococcus sp. LOR1-02.</title>
        <authorList>
            <person name="Kingkaew E."/>
            <person name="Tanasupawat S."/>
        </authorList>
    </citation>
    <scope>NUCLEOTIDE SEQUENCE [LARGE SCALE GENOMIC DNA]</scope>
    <source>
        <strain evidence="3 4">LOR1-02</strain>
    </source>
</reference>
<dbReference type="PANTHER" id="PTHR33678:SF2">
    <property type="match status" value="1"/>
</dbReference>
<protein>
    <submittedName>
        <fullName evidence="3">IS66 family transposase</fullName>
    </submittedName>
</protein>
<dbReference type="InterPro" id="IPR004291">
    <property type="entry name" value="Transposase_IS66_central"/>
</dbReference>